<dbReference type="Proteomes" id="UP000322976">
    <property type="component" value="Unassembled WGS sequence"/>
</dbReference>
<dbReference type="EMBL" id="VTPS01000003">
    <property type="protein sequence ID" value="TZE82984.1"/>
    <property type="molecule type" value="Genomic_DNA"/>
</dbReference>
<protein>
    <submittedName>
        <fullName evidence="2">Haloacid dehalogenase-like hydrolase</fullName>
    </submittedName>
</protein>
<reference evidence="2 3" key="1">
    <citation type="submission" date="2019-08" db="EMBL/GenBank/DDBJ databases">
        <title>Calorimonas adulescens gen. nov., sp. nov., an anaerobic thermophilic bacterium from Sakhalin hot spring.</title>
        <authorList>
            <person name="Khomyakova M.A."/>
            <person name="Merkel A.Y."/>
            <person name="Novikov A."/>
            <person name="Bonch-Osmolovskaya E.A."/>
            <person name="Slobodkin A.I."/>
        </authorList>
    </citation>
    <scope>NUCLEOTIDE SEQUENCE [LARGE SCALE GENOMIC DNA]</scope>
    <source>
        <strain evidence="2 3">A05MB</strain>
    </source>
</reference>
<dbReference type="InterPro" id="IPR057238">
    <property type="entry name" value="DUF7916"/>
</dbReference>
<dbReference type="SUPFAM" id="SSF51366">
    <property type="entry name" value="Ribulose-phoshate binding barrel"/>
    <property type="match status" value="1"/>
</dbReference>
<proteinExistence type="predicted"/>
<gene>
    <name evidence="2" type="ORF">FWJ32_03260</name>
</gene>
<dbReference type="RefSeq" id="WP_149544541.1">
    <property type="nucleotide sequence ID" value="NZ_VTPS01000003.1"/>
</dbReference>
<evidence type="ECO:0000259" key="1">
    <source>
        <dbReference type="Pfam" id="PF25509"/>
    </source>
</evidence>
<keyword evidence="3" id="KW-1185">Reference proteome</keyword>
<sequence>MLFVVKRFIDSTVEDIRAMSSKDLLESIKASEGRVIMAEILTTTQPLIYGATNAELVSAFGADMILLNFYDVDNPVLYGLDNKSDSVIKAVKELTGRPVGINLEPVSPEAKVIGIREELPKGRLGTIENAVKAKEQGADFIVLTGNPRTGVTNESIIEAARYIKAEMGDDIILMAGKMHAAGMVKESGSKIISREVIDALAVAGCDCIMVPSPGTVPGITLECVNKSVEYIHSLGIMAMSAIGTSQEGAGEETIKQIALYNKMVGVDIHHIGDSGYTGVAVPENIMAYSIAIRGKKHTYFRMAKR</sequence>
<dbReference type="GO" id="GO:0016787">
    <property type="term" value="F:hydrolase activity"/>
    <property type="evidence" value="ECO:0007669"/>
    <property type="project" value="UniProtKB-KW"/>
</dbReference>
<dbReference type="AlphaFoldDB" id="A0A5D8QFR5"/>
<feature type="domain" description="DUF7916" evidence="1">
    <location>
        <begin position="9"/>
        <end position="304"/>
    </location>
</feature>
<dbReference type="Pfam" id="PF25509">
    <property type="entry name" value="DUF7916"/>
    <property type="match status" value="1"/>
</dbReference>
<evidence type="ECO:0000313" key="2">
    <source>
        <dbReference type="EMBL" id="TZE82984.1"/>
    </source>
</evidence>
<dbReference type="InterPro" id="IPR011060">
    <property type="entry name" value="RibuloseP-bd_barrel"/>
</dbReference>
<keyword evidence="2" id="KW-0378">Hydrolase</keyword>
<evidence type="ECO:0000313" key="3">
    <source>
        <dbReference type="Proteomes" id="UP000322976"/>
    </source>
</evidence>
<name>A0A5D8QFR5_9THEO</name>
<accession>A0A5D8QFR5</accession>
<organism evidence="2 3">
    <name type="scientific">Calorimonas adulescens</name>
    <dbReference type="NCBI Taxonomy" id="2606906"/>
    <lineage>
        <taxon>Bacteria</taxon>
        <taxon>Bacillati</taxon>
        <taxon>Bacillota</taxon>
        <taxon>Clostridia</taxon>
        <taxon>Thermoanaerobacterales</taxon>
        <taxon>Thermoanaerobacteraceae</taxon>
        <taxon>Calorimonas</taxon>
    </lineage>
</organism>
<comment type="caution">
    <text evidence="2">The sequence shown here is derived from an EMBL/GenBank/DDBJ whole genome shotgun (WGS) entry which is preliminary data.</text>
</comment>